<keyword evidence="2" id="KW-1185">Reference proteome</keyword>
<sequence>MTSPSSILFTYQNIELLDILSYANLQMSWDEASTMIPAESDTGEAIPEADSEGGKKNKKWMLDCLNKCCDNND</sequence>
<proteinExistence type="predicted"/>
<feature type="non-terminal residue" evidence="1">
    <location>
        <position position="1"/>
    </location>
</feature>
<dbReference type="AlphaFoldDB" id="A0A8J2KD71"/>
<gene>
    <name evidence="1" type="ORF">AFUS01_LOCUS13906</name>
</gene>
<protein>
    <submittedName>
        <fullName evidence="1">Uncharacterized protein</fullName>
    </submittedName>
</protein>
<name>A0A8J2KD71_9HEXA</name>
<accession>A0A8J2KD71</accession>
<organism evidence="1 2">
    <name type="scientific">Allacma fusca</name>
    <dbReference type="NCBI Taxonomy" id="39272"/>
    <lineage>
        <taxon>Eukaryota</taxon>
        <taxon>Metazoa</taxon>
        <taxon>Ecdysozoa</taxon>
        <taxon>Arthropoda</taxon>
        <taxon>Hexapoda</taxon>
        <taxon>Collembola</taxon>
        <taxon>Symphypleona</taxon>
        <taxon>Sminthuridae</taxon>
        <taxon>Allacma</taxon>
    </lineage>
</organism>
<evidence type="ECO:0000313" key="2">
    <source>
        <dbReference type="Proteomes" id="UP000708208"/>
    </source>
</evidence>
<reference evidence="1" key="1">
    <citation type="submission" date="2021-06" db="EMBL/GenBank/DDBJ databases">
        <authorList>
            <person name="Hodson N. C."/>
            <person name="Mongue J. A."/>
            <person name="Jaron S. K."/>
        </authorList>
    </citation>
    <scope>NUCLEOTIDE SEQUENCE</scope>
</reference>
<dbReference type="Proteomes" id="UP000708208">
    <property type="component" value="Unassembled WGS sequence"/>
</dbReference>
<comment type="caution">
    <text evidence="1">The sequence shown here is derived from an EMBL/GenBank/DDBJ whole genome shotgun (WGS) entry which is preliminary data.</text>
</comment>
<dbReference type="EMBL" id="CAJVCH010115354">
    <property type="protein sequence ID" value="CAG7724915.1"/>
    <property type="molecule type" value="Genomic_DNA"/>
</dbReference>
<evidence type="ECO:0000313" key="1">
    <source>
        <dbReference type="EMBL" id="CAG7724915.1"/>
    </source>
</evidence>